<accession>A0A095AP27</accession>
<gene>
    <name evidence="1" type="ORF">MS3_04310</name>
</gene>
<evidence type="ECO:0000313" key="1">
    <source>
        <dbReference type="EMBL" id="KGB36036.1"/>
    </source>
</evidence>
<sequence length="79" mass="9212">MNIYIKLIIKLDGKRGVRVCEISLKDLNYDWLTVRKVVKVNSLSYDMERDSSLIRTRNECEVKETALSLIMKFQLVSTS</sequence>
<proteinExistence type="predicted"/>
<protein>
    <submittedName>
        <fullName evidence="1">Uncharacterized protein</fullName>
    </submittedName>
</protein>
<organism evidence="1">
    <name type="scientific">Schistosoma haematobium</name>
    <name type="common">Blood fluke</name>
    <dbReference type="NCBI Taxonomy" id="6185"/>
    <lineage>
        <taxon>Eukaryota</taxon>
        <taxon>Metazoa</taxon>
        <taxon>Spiralia</taxon>
        <taxon>Lophotrochozoa</taxon>
        <taxon>Platyhelminthes</taxon>
        <taxon>Trematoda</taxon>
        <taxon>Digenea</taxon>
        <taxon>Strigeidida</taxon>
        <taxon>Schistosomatoidea</taxon>
        <taxon>Schistosomatidae</taxon>
        <taxon>Schistosoma</taxon>
    </lineage>
</organism>
<reference evidence="1" key="1">
    <citation type="journal article" date="2012" name="Nat. Genet.">
        <title>Whole-genome sequence of Schistosoma haematobium.</title>
        <authorList>
            <person name="Young N.D."/>
            <person name="Jex A.R."/>
            <person name="Li B."/>
            <person name="Liu S."/>
            <person name="Yang L."/>
            <person name="Xiong Z."/>
            <person name="Li Y."/>
            <person name="Cantacessi C."/>
            <person name="Hall R.S."/>
            <person name="Xu X."/>
            <person name="Chen F."/>
            <person name="Wu X."/>
            <person name="Zerlotini A."/>
            <person name="Oliveira G."/>
            <person name="Hofmann A."/>
            <person name="Zhang G."/>
            <person name="Fang X."/>
            <person name="Kang Y."/>
            <person name="Campbell B.E."/>
            <person name="Loukas A."/>
            <person name="Ranganathan S."/>
            <person name="Rollinson D."/>
            <person name="Rinaldi G."/>
            <person name="Brindley P.J."/>
            <person name="Yang H."/>
            <person name="Wang J."/>
            <person name="Wang J."/>
            <person name="Gasser R.B."/>
        </authorList>
    </citation>
    <scope>NUCLEOTIDE SEQUENCE [LARGE SCALE GENOMIC DNA]</scope>
</reference>
<dbReference type="EMBL" id="KL250738">
    <property type="protein sequence ID" value="KGB36036.1"/>
    <property type="molecule type" value="Genomic_DNA"/>
</dbReference>
<dbReference type="AlphaFoldDB" id="A0A095AP27"/>
<name>A0A095AP27_SCHHA</name>